<dbReference type="Proteomes" id="UP000321057">
    <property type="component" value="Unassembled WGS sequence"/>
</dbReference>
<evidence type="ECO:0000313" key="3">
    <source>
        <dbReference type="EMBL" id="RIL44753.1"/>
    </source>
</evidence>
<dbReference type="RefSeq" id="WP_042738704.1">
    <property type="nucleotide sequence ID" value="NZ_BKAX01000003.1"/>
</dbReference>
<dbReference type="EMBL" id="BKAX01000003">
    <property type="protein sequence ID" value="GEQ05108.1"/>
    <property type="molecule type" value="Genomic_DNA"/>
</dbReference>
<dbReference type="GeneID" id="93845235"/>
<feature type="transmembrane region" description="Helical" evidence="1">
    <location>
        <begin position="6"/>
        <end position="28"/>
    </location>
</feature>
<evidence type="ECO:0000313" key="5">
    <source>
        <dbReference type="Proteomes" id="UP000321057"/>
    </source>
</evidence>
<keyword evidence="1" id="KW-1133">Transmembrane helix</keyword>
<dbReference type="OrthoDB" id="2413257at2"/>
<proteinExistence type="predicted"/>
<keyword evidence="1" id="KW-0472">Membrane</keyword>
<accession>A0A0D0SHP2</accession>
<evidence type="ECO:0000313" key="2">
    <source>
        <dbReference type="EMBL" id="GEQ05108.1"/>
    </source>
</evidence>
<protein>
    <submittedName>
        <fullName evidence="3">Mid2-like cell wall stress sensor domain protein</fullName>
    </submittedName>
</protein>
<evidence type="ECO:0000313" key="4">
    <source>
        <dbReference type="Proteomes" id="UP000283576"/>
    </source>
</evidence>
<dbReference type="Proteomes" id="UP000283576">
    <property type="component" value="Unassembled WGS sequence"/>
</dbReference>
<evidence type="ECO:0000256" key="1">
    <source>
        <dbReference type="SAM" id="Phobius"/>
    </source>
</evidence>
<reference evidence="3 4" key="1">
    <citation type="journal article" date="2016" name="Front. Microbiol.">
        <title>Comprehensive Phylogenetic Analysis of Bovine Non-aureus Staphylococci Species Based on Whole-Genome Sequencing.</title>
        <authorList>
            <person name="Naushad S."/>
            <person name="Barkema H.W."/>
            <person name="Luby C."/>
            <person name="Condas L.A."/>
            <person name="Nobrega D.B."/>
            <person name="Carson D.A."/>
            <person name="De Buck J."/>
        </authorList>
    </citation>
    <scope>NUCLEOTIDE SEQUENCE [LARGE SCALE GENOMIC DNA]</scope>
    <source>
        <strain evidence="3 4">SNUC 1388</strain>
    </source>
</reference>
<organism evidence="3 4">
    <name type="scientific">Staphylococcus gallinarum</name>
    <dbReference type="NCBI Taxonomy" id="1293"/>
    <lineage>
        <taxon>Bacteria</taxon>
        <taxon>Bacillati</taxon>
        <taxon>Bacillota</taxon>
        <taxon>Bacilli</taxon>
        <taxon>Bacillales</taxon>
        <taxon>Staphylococcaceae</taxon>
        <taxon>Staphylococcus</taxon>
    </lineage>
</organism>
<dbReference type="AlphaFoldDB" id="A0A0D0SHP2"/>
<keyword evidence="1" id="KW-0812">Transmembrane</keyword>
<comment type="caution">
    <text evidence="3">The sequence shown here is derived from an EMBL/GenBank/DDBJ whole genome shotgun (WGS) entry which is preliminary data.</text>
</comment>
<reference evidence="2 5" key="2">
    <citation type="submission" date="2019-07" db="EMBL/GenBank/DDBJ databases">
        <title>Whole genome shotgun sequence of Staphylococcus gallinarum NBRC 109767.</title>
        <authorList>
            <person name="Hosoyama A."/>
            <person name="Uohara A."/>
            <person name="Ohji S."/>
            <person name="Ichikawa N."/>
        </authorList>
    </citation>
    <scope>NUCLEOTIDE SEQUENCE [LARGE SCALE GENOMIC DNA]</scope>
    <source>
        <strain evidence="2 5">NBRC 109767</strain>
    </source>
</reference>
<keyword evidence="5" id="KW-1185">Reference proteome</keyword>
<sequence length="63" mass="6938">MSGIWIIFAITVLIAVYSGITFVTNLNSKQKAKGSAKSNNNIYGIIFLVFLIIALIELFLFIA</sequence>
<dbReference type="EMBL" id="QXRZ01000001">
    <property type="protein sequence ID" value="RIL44753.1"/>
    <property type="molecule type" value="Genomic_DNA"/>
</dbReference>
<name>A0A0D0SHP2_STAGA</name>
<gene>
    <name evidence="3" type="ORF">BUZ01_01900</name>
    <name evidence="2" type="ORF">SGA02_09360</name>
</gene>
<feature type="transmembrane region" description="Helical" evidence="1">
    <location>
        <begin position="40"/>
        <end position="62"/>
    </location>
</feature>